<dbReference type="Pfam" id="PF01359">
    <property type="entry name" value="Transposase_1"/>
    <property type="match status" value="1"/>
</dbReference>
<dbReference type="Gene3D" id="3.30.420.10">
    <property type="entry name" value="Ribonuclease H-like superfamily/Ribonuclease H"/>
    <property type="match status" value="1"/>
</dbReference>
<dbReference type="Proteomes" id="UP000024635">
    <property type="component" value="Unassembled WGS sequence"/>
</dbReference>
<dbReference type="GO" id="GO:0003676">
    <property type="term" value="F:nucleic acid binding"/>
    <property type="evidence" value="ECO:0007669"/>
    <property type="project" value="InterPro"/>
</dbReference>
<organism evidence="1 2">
    <name type="scientific">Ancylostoma ceylanicum</name>
    <dbReference type="NCBI Taxonomy" id="53326"/>
    <lineage>
        <taxon>Eukaryota</taxon>
        <taxon>Metazoa</taxon>
        <taxon>Ecdysozoa</taxon>
        <taxon>Nematoda</taxon>
        <taxon>Chromadorea</taxon>
        <taxon>Rhabditida</taxon>
        <taxon>Rhabditina</taxon>
        <taxon>Rhabditomorpha</taxon>
        <taxon>Strongyloidea</taxon>
        <taxon>Ancylostomatidae</taxon>
        <taxon>Ancylostomatinae</taxon>
        <taxon>Ancylostoma</taxon>
    </lineage>
</organism>
<comment type="caution">
    <text evidence="1">The sequence shown here is derived from an EMBL/GenBank/DDBJ whole genome shotgun (WGS) entry which is preliminary data.</text>
</comment>
<evidence type="ECO:0000313" key="2">
    <source>
        <dbReference type="Proteomes" id="UP000024635"/>
    </source>
</evidence>
<evidence type="ECO:0000313" key="1">
    <source>
        <dbReference type="EMBL" id="EYC25259.1"/>
    </source>
</evidence>
<dbReference type="InterPro" id="IPR036397">
    <property type="entry name" value="RNaseH_sf"/>
</dbReference>
<keyword evidence="2" id="KW-1185">Reference proteome</keyword>
<accession>A0A016VC68</accession>
<reference evidence="2" key="1">
    <citation type="journal article" date="2015" name="Nat. Genet.">
        <title>The genome and transcriptome of the zoonotic hookworm Ancylostoma ceylanicum identify infection-specific gene families.</title>
        <authorList>
            <person name="Schwarz E.M."/>
            <person name="Hu Y."/>
            <person name="Antoshechkin I."/>
            <person name="Miller M.M."/>
            <person name="Sternberg P.W."/>
            <person name="Aroian R.V."/>
        </authorList>
    </citation>
    <scope>NUCLEOTIDE SEQUENCE</scope>
    <source>
        <strain evidence="2">HY135</strain>
    </source>
</reference>
<name>A0A016VC68_9BILA</name>
<proteinExistence type="predicted"/>
<dbReference type="AlphaFoldDB" id="A0A016VC68"/>
<gene>
    <name evidence="1" type="primary">Acey_s0012.g1789</name>
    <name evidence="1" type="ORF">Y032_0012g1789</name>
</gene>
<dbReference type="InterPro" id="IPR001888">
    <property type="entry name" value="Transposase_1"/>
</dbReference>
<protein>
    <submittedName>
        <fullName evidence="1">Uncharacterized protein</fullName>
    </submittedName>
</protein>
<sequence length="72" mass="8239">MKPIFTADENWCLYVNTKCSPPRVGKDEQLEPQPKAGLHPLEVMISTWCDCEGIIHCQELPRYVALTVDLYC</sequence>
<dbReference type="EMBL" id="JARK01001348">
    <property type="protein sequence ID" value="EYC25259.1"/>
    <property type="molecule type" value="Genomic_DNA"/>
</dbReference>